<dbReference type="PANTHER" id="PTHR12110:SF41">
    <property type="entry name" value="INOSOSE DEHYDRATASE"/>
    <property type="match status" value="1"/>
</dbReference>
<reference evidence="2 3" key="1">
    <citation type="submission" date="2019-08" db="EMBL/GenBank/DDBJ databases">
        <title>Deep-cultivation of Planctomycetes and their phenomic and genomic characterization uncovers novel biology.</title>
        <authorList>
            <person name="Wiegand S."/>
            <person name="Jogler M."/>
            <person name="Boedeker C."/>
            <person name="Pinto D."/>
            <person name="Vollmers J."/>
            <person name="Rivas-Marin E."/>
            <person name="Kohn T."/>
            <person name="Peeters S.H."/>
            <person name="Heuer A."/>
            <person name="Rast P."/>
            <person name="Oberbeckmann S."/>
            <person name="Bunk B."/>
            <person name="Jeske O."/>
            <person name="Meyerdierks A."/>
            <person name="Storesund J.E."/>
            <person name="Kallscheuer N."/>
            <person name="Luecker S."/>
            <person name="Lage O.M."/>
            <person name="Pohl T."/>
            <person name="Merkel B.J."/>
            <person name="Hornburger P."/>
            <person name="Mueller R.-W."/>
            <person name="Bruemmer F."/>
            <person name="Labrenz M."/>
            <person name="Spormann A.M."/>
            <person name="Op den Camp H."/>
            <person name="Overmann J."/>
            <person name="Amann R."/>
            <person name="Jetten M.S.M."/>
            <person name="Mascher T."/>
            <person name="Medema M.H."/>
            <person name="Devos D.P."/>
            <person name="Kaster A.-K."/>
            <person name="Ovreas L."/>
            <person name="Rohde M."/>
            <person name="Galperin M.Y."/>
            <person name="Jogler C."/>
        </authorList>
    </citation>
    <scope>NUCLEOTIDE SEQUENCE [LARGE SCALE GENOMIC DNA]</scope>
    <source>
        <strain evidence="2 3">Pr1d</strain>
    </source>
</reference>
<evidence type="ECO:0000259" key="1">
    <source>
        <dbReference type="Pfam" id="PF01261"/>
    </source>
</evidence>
<gene>
    <name evidence="2" type="ORF">Pr1d_35900</name>
</gene>
<dbReference type="Pfam" id="PF01261">
    <property type="entry name" value="AP_endonuc_2"/>
    <property type="match status" value="1"/>
</dbReference>
<dbReference type="InterPro" id="IPR013022">
    <property type="entry name" value="Xyl_isomerase-like_TIM-brl"/>
</dbReference>
<dbReference type="GO" id="GO:0016853">
    <property type="term" value="F:isomerase activity"/>
    <property type="evidence" value="ECO:0007669"/>
    <property type="project" value="UniProtKB-KW"/>
</dbReference>
<dbReference type="PANTHER" id="PTHR12110">
    <property type="entry name" value="HYDROXYPYRUVATE ISOMERASE"/>
    <property type="match status" value="1"/>
</dbReference>
<dbReference type="Proteomes" id="UP000323917">
    <property type="component" value="Chromosome"/>
</dbReference>
<accession>A0A5B9QBG3</accession>
<organism evidence="2 3">
    <name type="scientific">Bythopirellula goksoeyrii</name>
    <dbReference type="NCBI Taxonomy" id="1400387"/>
    <lineage>
        <taxon>Bacteria</taxon>
        <taxon>Pseudomonadati</taxon>
        <taxon>Planctomycetota</taxon>
        <taxon>Planctomycetia</taxon>
        <taxon>Pirellulales</taxon>
        <taxon>Lacipirellulaceae</taxon>
        <taxon>Bythopirellula</taxon>
    </lineage>
</organism>
<keyword evidence="2" id="KW-0413">Isomerase</keyword>
<protein>
    <submittedName>
        <fullName evidence="2">Xylose isomerase-like TIM barrel</fullName>
    </submittedName>
</protein>
<dbReference type="EMBL" id="CP042913">
    <property type="protein sequence ID" value="QEG36278.1"/>
    <property type="molecule type" value="Genomic_DNA"/>
</dbReference>
<dbReference type="KEGG" id="bgok:Pr1d_35900"/>
<evidence type="ECO:0000313" key="3">
    <source>
        <dbReference type="Proteomes" id="UP000323917"/>
    </source>
</evidence>
<dbReference type="InterPro" id="IPR036237">
    <property type="entry name" value="Xyl_isomerase-like_sf"/>
</dbReference>
<dbReference type="InterPro" id="IPR050312">
    <property type="entry name" value="IolE/XylAMocC-like"/>
</dbReference>
<dbReference type="Gene3D" id="3.20.20.150">
    <property type="entry name" value="Divalent-metal-dependent TIM barrel enzymes"/>
    <property type="match status" value="1"/>
</dbReference>
<name>A0A5B9QBG3_9BACT</name>
<evidence type="ECO:0000313" key="2">
    <source>
        <dbReference type="EMBL" id="QEG36278.1"/>
    </source>
</evidence>
<feature type="domain" description="Xylose isomerase-like TIM barrel" evidence="1">
    <location>
        <begin position="96"/>
        <end position="310"/>
    </location>
</feature>
<dbReference type="OrthoDB" id="261610at2"/>
<dbReference type="SUPFAM" id="SSF51658">
    <property type="entry name" value="Xylose isomerase-like"/>
    <property type="match status" value="1"/>
</dbReference>
<sequence>MRDSAKQDQILTNRRSCLQVMSAAFCSGAFGPTIFNCSPALGAEQWNARSDQLKTKLECGNPGVTSSGSPELTHFQIACMTLPYQRFPFQRALQGIKESGFEYVAWGTKHVEKLGEEPLPLLPIEAPPHSAKQLAQQCRDLGLEPVMMFSTVYPEDKNALSKLASRIRQAGAAGIRQVLTFGHSEGSNLRIWIERLRKLAPIAGDHQVILVIKQHGGATGTGQACAQIVREVDHANIRINYDAGNVMDYLDIDPIQDIQACADLVRSFCIKDHRNWPQDEDCGPGFGQIDHYRLLHTVGFTGRDLPLCCENVFAPLVSPPSTPEDVDKLASRAREFLATVISGIQRQPNE</sequence>
<dbReference type="AlphaFoldDB" id="A0A5B9QBG3"/>
<keyword evidence="3" id="KW-1185">Reference proteome</keyword>
<proteinExistence type="predicted"/>